<proteinExistence type="predicted"/>
<dbReference type="EMBL" id="CH445336">
    <property type="protein sequence ID" value="EAT84430.2"/>
    <property type="molecule type" value="Genomic_DNA"/>
</dbReference>
<dbReference type="AlphaFoldDB" id="Q0UJB0"/>
<feature type="region of interest" description="Disordered" evidence="1">
    <location>
        <begin position="282"/>
        <end position="329"/>
    </location>
</feature>
<protein>
    <recommendedName>
        <fullName evidence="2">DUF7918 domain-containing protein</fullName>
    </recommendedName>
</protein>
<feature type="compositionally biased region" description="Basic residues" evidence="1">
    <location>
        <begin position="196"/>
        <end position="206"/>
    </location>
</feature>
<evidence type="ECO:0000256" key="1">
    <source>
        <dbReference type="SAM" id="MobiDB-lite"/>
    </source>
</evidence>
<dbReference type="PANTHER" id="PTHR36223">
    <property type="entry name" value="BETA-LACTAMASE-TYPE TRANSPEPTIDASE FOLD DOMAIN CONTAINING PROTEIN"/>
    <property type="match status" value="1"/>
</dbReference>
<feature type="compositionally biased region" description="Basic and acidic residues" evidence="1">
    <location>
        <begin position="442"/>
        <end position="455"/>
    </location>
</feature>
<reference evidence="4" key="1">
    <citation type="journal article" date="2007" name="Plant Cell">
        <title>Dothideomycete-plant interactions illuminated by genome sequencing and EST analysis of the wheat pathogen Stagonospora nodorum.</title>
        <authorList>
            <person name="Hane J.K."/>
            <person name="Lowe R.G."/>
            <person name="Solomon P.S."/>
            <person name="Tan K.C."/>
            <person name="Schoch C.L."/>
            <person name="Spatafora J.W."/>
            <person name="Crous P.W."/>
            <person name="Kodira C."/>
            <person name="Birren B.W."/>
            <person name="Galagan J.E."/>
            <person name="Torriani S.F."/>
            <person name="McDonald B.A."/>
            <person name="Oliver R.P."/>
        </authorList>
    </citation>
    <scope>NUCLEOTIDE SEQUENCE [LARGE SCALE GENOMIC DNA]</scope>
    <source>
        <strain evidence="4">SN15 / ATCC MYA-4574 / FGSC 10173</strain>
    </source>
</reference>
<feature type="compositionally biased region" description="Polar residues" evidence="1">
    <location>
        <begin position="521"/>
        <end position="531"/>
    </location>
</feature>
<feature type="region of interest" description="Disordered" evidence="1">
    <location>
        <begin position="388"/>
        <end position="540"/>
    </location>
</feature>
<dbReference type="eggNOG" id="ENOG502S3EX">
    <property type="taxonomic scope" value="Eukaryota"/>
</dbReference>
<dbReference type="PANTHER" id="PTHR36223:SF5">
    <property type="entry name" value="BETA-LACTAMASE-TYPE TRANSPEPTIDASE FOLD DOMAIN CONTAINING PROTEIN"/>
    <property type="match status" value="1"/>
</dbReference>
<dbReference type="VEuPathDB" id="FungiDB:JI435_081540"/>
<dbReference type="RefSeq" id="XP_001798479.1">
    <property type="nucleotide sequence ID" value="XM_001798427.1"/>
</dbReference>
<evidence type="ECO:0000313" key="4">
    <source>
        <dbReference type="Proteomes" id="UP000001055"/>
    </source>
</evidence>
<dbReference type="InParanoid" id="Q0UJB0"/>
<dbReference type="HOGENOM" id="CLU_019274_0_0_1"/>
<feature type="region of interest" description="Disordered" evidence="1">
    <location>
        <begin position="196"/>
        <end position="262"/>
    </location>
</feature>
<dbReference type="KEGG" id="pno:SNOG_08154"/>
<sequence length="540" mass="58841">MPCFLGLAVSIHTPNGPLPEHSIQKQSKFHRITSYIPVPPAKVPPGATKPEQSTFAISITLLTPGLHVPYSTPKPTPDDQNPKPKVVGGLPGSAGERGKYTPTIAPYKPLTTSPNETIAAYIYFDGRAKEEVATLLRRGEETWVNSRWVSVPDSEGGGLAEREFLFREVGLERWLNGLDLEGKDKDVAAKIERRKQRLEKKRRKRREAAGSSDEEQGKEPRNGVLRYGENKDAPVESLSGNDDFFTTDSDDTDDEGPVPEAAGQIKVALFRVLASGEIKRGEYSPQFDAHDDDEQNGTGEGDDIDHTTSFAKPKTLDPKSISTQTVTGIDPPDKPYAVFTFLYRGERQLRKMGILEVDKTPTVVSPAAKRKSGALNFGSLKPLDAASGTKNFGGYRDAAQTSPKSKIKVEDAMDSDADDEDEIKVEDDDEKDNGGKGLLSPEDAHRQGELAEGVRKIKVLPGITTTEASSSTSDVKAEPRPESSIASPFKKQRASLPGFDDNVRKSLGQALMGTPKERGNSEGNIPSSNLETKMEEDEEL</sequence>
<dbReference type="Pfam" id="PF25534">
    <property type="entry name" value="DUF7918"/>
    <property type="match status" value="1"/>
</dbReference>
<accession>Q0UJB0</accession>
<evidence type="ECO:0000259" key="2">
    <source>
        <dbReference type="Pfam" id="PF25534"/>
    </source>
</evidence>
<dbReference type="GeneID" id="5975377"/>
<evidence type="ECO:0000313" key="3">
    <source>
        <dbReference type="EMBL" id="EAT84430.2"/>
    </source>
</evidence>
<organism evidence="3 4">
    <name type="scientific">Phaeosphaeria nodorum (strain SN15 / ATCC MYA-4574 / FGSC 10173)</name>
    <name type="common">Glume blotch fungus</name>
    <name type="synonym">Parastagonospora nodorum</name>
    <dbReference type="NCBI Taxonomy" id="321614"/>
    <lineage>
        <taxon>Eukaryota</taxon>
        <taxon>Fungi</taxon>
        <taxon>Dikarya</taxon>
        <taxon>Ascomycota</taxon>
        <taxon>Pezizomycotina</taxon>
        <taxon>Dothideomycetes</taxon>
        <taxon>Pleosporomycetidae</taxon>
        <taxon>Pleosporales</taxon>
        <taxon>Pleosporineae</taxon>
        <taxon>Phaeosphaeriaceae</taxon>
        <taxon>Parastagonospora</taxon>
    </lineage>
</organism>
<feature type="compositionally biased region" description="Acidic residues" evidence="1">
    <location>
        <begin position="248"/>
        <end position="257"/>
    </location>
</feature>
<name>Q0UJB0_PHANO</name>
<feature type="compositionally biased region" description="Acidic residues" evidence="1">
    <location>
        <begin position="290"/>
        <end position="303"/>
    </location>
</feature>
<gene>
    <name evidence="3" type="ORF">SNOG_08154</name>
</gene>
<dbReference type="STRING" id="321614.Q0UJB0"/>
<feature type="domain" description="DUF7918" evidence="2">
    <location>
        <begin position="248"/>
        <end position="356"/>
    </location>
</feature>
<feature type="compositionally biased region" description="Polar residues" evidence="1">
    <location>
        <begin position="463"/>
        <end position="474"/>
    </location>
</feature>
<dbReference type="InterPro" id="IPR057678">
    <property type="entry name" value="DUF7918"/>
</dbReference>
<dbReference type="Proteomes" id="UP000001055">
    <property type="component" value="Unassembled WGS sequence"/>
</dbReference>
<feature type="compositionally biased region" description="Acidic residues" evidence="1">
    <location>
        <begin position="412"/>
        <end position="431"/>
    </location>
</feature>
<feature type="region of interest" description="Disordered" evidence="1">
    <location>
        <begin position="68"/>
        <end position="101"/>
    </location>
</feature>